<evidence type="ECO:0000313" key="2">
    <source>
        <dbReference type="Proteomes" id="UP001066276"/>
    </source>
</evidence>
<gene>
    <name evidence="1" type="ORF">NDU88_003231</name>
</gene>
<dbReference type="EMBL" id="JANPWB010000001">
    <property type="protein sequence ID" value="KAJ1215623.1"/>
    <property type="molecule type" value="Genomic_DNA"/>
</dbReference>
<dbReference type="Proteomes" id="UP001066276">
    <property type="component" value="Chromosome 1_1"/>
</dbReference>
<accession>A0AAV7WR35</accession>
<sequence>MIVGTRQKASMLYAPLPKIRGVSTTGNGVRSPLMGAPNATSIPSCPAWHASTISSTSALFTVQLALRTASQGCPKAANQK</sequence>
<proteinExistence type="predicted"/>
<reference evidence="1" key="1">
    <citation type="journal article" date="2022" name="bioRxiv">
        <title>Sequencing and chromosome-scale assembly of the giantPleurodeles waltlgenome.</title>
        <authorList>
            <person name="Brown T."/>
            <person name="Elewa A."/>
            <person name="Iarovenko S."/>
            <person name="Subramanian E."/>
            <person name="Araus A.J."/>
            <person name="Petzold A."/>
            <person name="Susuki M."/>
            <person name="Suzuki K.-i.T."/>
            <person name="Hayashi T."/>
            <person name="Toyoda A."/>
            <person name="Oliveira C."/>
            <person name="Osipova E."/>
            <person name="Leigh N.D."/>
            <person name="Simon A."/>
            <person name="Yun M.H."/>
        </authorList>
    </citation>
    <scope>NUCLEOTIDE SEQUENCE</scope>
    <source>
        <strain evidence="1">20211129_DDA</strain>
        <tissue evidence="1">Liver</tissue>
    </source>
</reference>
<name>A0AAV7WR35_PLEWA</name>
<organism evidence="1 2">
    <name type="scientific">Pleurodeles waltl</name>
    <name type="common">Iberian ribbed newt</name>
    <dbReference type="NCBI Taxonomy" id="8319"/>
    <lineage>
        <taxon>Eukaryota</taxon>
        <taxon>Metazoa</taxon>
        <taxon>Chordata</taxon>
        <taxon>Craniata</taxon>
        <taxon>Vertebrata</taxon>
        <taxon>Euteleostomi</taxon>
        <taxon>Amphibia</taxon>
        <taxon>Batrachia</taxon>
        <taxon>Caudata</taxon>
        <taxon>Salamandroidea</taxon>
        <taxon>Salamandridae</taxon>
        <taxon>Pleurodelinae</taxon>
        <taxon>Pleurodeles</taxon>
    </lineage>
</organism>
<protein>
    <submittedName>
        <fullName evidence="1">Uncharacterized protein</fullName>
    </submittedName>
</protein>
<comment type="caution">
    <text evidence="1">The sequence shown here is derived from an EMBL/GenBank/DDBJ whole genome shotgun (WGS) entry which is preliminary data.</text>
</comment>
<dbReference type="AlphaFoldDB" id="A0AAV7WR35"/>
<evidence type="ECO:0000313" key="1">
    <source>
        <dbReference type="EMBL" id="KAJ1215623.1"/>
    </source>
</evidence>
<keyword evidence="2" id="KW-1185">Reference proteome</keyword>